<feature type="transmembrane region" description="Helical" evidence="1">
    <location>
        <begin position="154"/>
        <end position="176"/>
    </location>
</feature>
<keyword evidence="1" id="KW-0812">Transmembrane</keyword>
<keyword evidence="1" id="KW-0472">Membrane</keyword>
<feature type="transmembrane region" description="Helical" evidence="1">
    <location>
        <begin position="7"/>
        <end position="28"/>
    </location>
</feature>
<protein>
    <submittedName>
        <fullName evidence="2">Uncharacterized protein</fullName>
    </submittedName>
</protein>
<dbReference type="PROSITE" id="PS51257">
    <property type="entry name" value="PROKAR_LIPOPROTEIN"/>
    <property type="match status" value="1"/>
</dbReference>
<dbReference type="AlphaFoldDB" id="A0AAU7JXP4"/>
<feature type="transmembrane region" description="Helical" evidence="1">
    <location>
        <begin position="34"/>
        <end position="58"/>
    </location>
</feature>
<feature type="transmembrane region" description="Helical" evidence="1">
    <location>
        <begin position="123"/>
        <end position="148"/>
    </location>
</feature>
<reference evidence="2" key="1">
    <citation type="submission" date="2024-05" db="EMBL/GenBank/DDBJ databases">
        <authorList>
            <person name="Kim S."/>
            <person name="Heo J."/>
            <person name="Choi H."/>
            <person name="Choi Y."/>
            <person name="Kwon S.-W."/>
            <person name="Kim Y."/>
        </authorList>
    </citation>
    <scope>NUCLEOTIDE SEQUENCE</scope>
    <source>
        <strain evidence="2">KACC 23699</strain>
    </source>
</reference>
<organism evidence="2">
    <name type="scientific">Pedococcus sp. KACC 23699</name>
    <dbReference type="NCBI Taxonomy" id="3149228"/>
    <lineage>
        <taxon>Bacteria</taxon>
        <taxon>Bacillati</taxon>
        <taxon>Actinomycetota</taxon>
        <taxon>Actinomycetes</taxon>
        <taxon>Micrococcales</taxon>
        <taxon>Intrasporangiaceae</taxon>
        <taxon>Pedococcus</taxon>
    </lineage>
</organism>
<dbReference type="EMBL" id="CP157483">
    <property type="protein sequence ID" value="XBO45105.1"/>
    <property type="molecule type" value="Genomic_DNA"/>
</dbReference>
<accession>A0AAU7JXP4</accession>
<dbReference type="RefSeq" id="WP_406832589.1">
    <property type="nucleotide sequence ID" value="NZ_CP157483.1"/>
</dbReference>
<gene>
    <name evidence="2" type="ORF">ABEG17_07145</name>
</gene>
<sequence>MRRPTLVLWIFAVGGGLLGACLLVLGIVGAVGGAISVLGAAAVIGLGLIVLAGSLWQLRLLLRHRRARPDFDAARVELQQALDAPEPAWDRPAAVRVGAERAMHEASAPMPSREAPAREVRPWHLAVAWFVAAIIAALGLFFLLGGLVPVLDGSAVLVGAILALLGLAILAGDIVYARGIVQTLWRTR</sequence>
<evidence type="ECO:0000256" key="1">
    <source>
        <dbReference type="SAM" id="Phobius"/>
    </source>
</evidence>
<proteinExistence type="predicted"/>
<name>A0AAU7JXP4_9MICO</name>
<evidence type="ECO:0000313" key="2">
    <source>
        <dbReference type="EMBL" id="XBO45105.1"/>
    </source>
</evidence>
<keyword evidence="1" id="KW-1133">Transmembrane helix</keyword>